<keyword evidence="1" id="KW-0808">Transferase</keyword>
<accession>A0ABQ2AZ37</accession>
<dbReference type="RefSeq" id="WP_188572728.1">
    <property type="nucleotide sequence ID" value="NZ_BMFW01000021.1"/>
</dbReference>
<dbReference type="GO" id="GO:0032259">
    <property type="term" value="P:methylation"/>
    <property type="evidence" value="ECO:0007669"/>
    <property type="project" value="UniProtKB-KW"/>
</dbReference>
<keyword evidence="2" id="KW-1185">Reference proteome</keyword>
<comment type="caution">
    <text evidence="1">The sequence shown here is derived from an EMBL/GenBank/DDBJ whole genome shotgun (WGS) entry which is preliminary data.</text>
</comment>
<name>A0ABQ2AZ37_9MICC</name>
<dbReference type="Proteomes" id="UP000643279">
    <property type="component" value="Unassembled WGS sequence"/>
</dbReference>
<keyword evidence="1" id="KW-0489">Methyltransferase</keyword>
<dbReference type="Pfam" id="PF13651">
    <property type="entry name" value="EcoRI_methylase"/>
    <property type="match status" value="1"/>
</dbReference>
<dbReference type="InterPro" id="IPR002052">
    <property type="entry name" value="DNA_methylase_N6_adenine_CS"/>
</dbReference>
<dbReference type="EMBL" id="BMFW01000021">
    <property type="protein sequence ID" value="GGH99286.1"/>
    <property type="molecule type" value="Genomic_DNA"/>
</dbReference>
<organism evidence="1 2">
    <name type="scientific">Arthrobacter liuii</name>
    <dbReference type="NCBI Taxonomy" id="1476996"/>
    <lineage>
        <taxon>Bacteria</taxon>
        <taxon>Bacillati</taxon>
        <taxon>Actinomycetota</taxon>
        <taxon>Actinomycetes</taxon>
        <taxon>Micrococcales</taxon>
        <taxon>Micrococcaceae</taxon>
        <taxon>Arthrobacter</taxon>
    </lineage>
</organism>
<evidence type="ECO:0000313" key="2">
    <source>
        <dbReference type="Proteomes" id="UP000643279"/>
    </source>
</evidence>
<protein>
    <submittedName>
        <fullName evidence="1">Adenine-specific methylase</fullName>
    </submittedName>
</protein>
<gene>
    <name evidence="1" type="ORF">GCM10007170_33770</name>
</gene>
<sequence length="366" mass="41719">MASKQQSLGDAKSAKLDEFYTQLSDIEKELRHYKAHFKDKVVYLNCDDPRESEFFHYFSYNFEKLGLKKLIAACYKSQNVDLFSTGDNERAIYLEYTGDKDGDRVPGRDEIEVKCFDGDGDFRSAESIALLKQADVVVTNPPFSLFREYVAQLVEHEKKFLIIGNMNAVTTRDLWPLVQAGKFWLGITRAGTGQMWFRISDDFPEKTGQRTDENGQRYQTIGSSAWFTNLDHAKRHEELILYKSYDPAEYPTYDNHDAIEVSKTVDIPVDYDGVMGVPVSFLGKHNPDQFEIVGITKTWFGAATKTYPKQTQVSANGATSAVGKLNDGAVLKVETPPRGKTYYQVDDEYFIQTYPRVLIRRKEATS</sequence>
<reference evidence="2" key="1">
    <citation type="journal article" date="2019" name="Int. J. Syst. Evol. Microbiol.">
        <title>The Global Catalogue of Microorganisms (GCM) 10K type strain sequencing project: providing services to taxonomists for standard genome sequencing and annotation.</title>
        <authorList>
            <consortium name="The Broad Institute Genomics Platform"/>
            <consortium name="The Broad Institute Genome Sequencing Center for Infectious Disease"/>
            <person name="Wu L."/>
            <person name="Ma J."/>
        </authorList>
    </citation>
    <scope>NUCLEOTIDE SEQUENCE [LARGE SCALE GENOMIC DNA]</scope>
    <source>
        <strain evidence="2">CGMCC 1.12778</strain>
    </source>
</reference>
<dbReference type="GO" id="GO:0008168">
    <property type="term" value="F:methyltransferase activity"/>
    <property type="evidence" value="ECO:0007669"/>
    <property type="project" value="UniProtKB-KW"/>
</dbReference>
<dbReference type="PROSITE" id="PS00092">
    <property type="entry name" value="N6_MTASE"/>
    <property type="match status" value="1"/>
</dbReference>
<proteinExistence type="predicted"/>
<evidence type="ECO:0000313" key="1">
    <source>
        <dbReference type="EMBL" id="GGH99286.1"/>
    </source>
</evidence>
<dbReference type="InterPro" id="IPR025247">
    <property type="entry name" value="EcoRI-like_methylase"/>
</dbReference>